<gene>
    <name evidence="2" type="ORF">A176_002322</name>
</gene>
<evidence type="ECO:0000256" key="1">
    <source>
        <dbReference type="SAM" id="MobiDB-lite"/>
    </source>
</evidence>
<name>A0A0H4WVQ0_9BACT</name>
<keyword evidence="3" id="KW-1185">Reference proteome</keyword>
<evidence type="ECO:0000313" key="3">
    <source>
        <dbReference type="Proteomes" id="UP000009026"/>
    </source>
</evidence>
<dbReference type="STRING" id="1297742.A176_002322"/>
<proteinExistence type="predicted"/>
<feature type="region of interest" description="Disordered" evidence="1">
    <location>
        <begin position="1"/>
        <end position="23"/>
    </location>
</feature>
<dbReference type="KEGG" id="mym:A176_002322"/>
<dbReference type="PATRIC" id="fig|1297742.4.peg.2342"/>
<dbReference type="AlphaFoldDB" id="A0A0H4WVQ0"/>
<dbReference type="Proteomes" id="UP000009026">
    <property type="component" value="Chromosome"/>
</dbReference>
<evidence type="ECO:0000313" key="2">
    <source>
        <dbReference type="EMBL" id="AKQ65410.1"/>
    </source>
</evidence>
<organism evidence="2 3">
    <name type="scientific">Pseudomyxococcus hansupus</name>
    <dbReference type="NCBI Taxonomy" id="1297742"/>
    <lineage>
        <taxon>Bacteria</taxon>
        <taxon>Pseudomonadati</taxon>
        <taxon>Myxococcota</taxon>
        <taxon>Myxococcia</taxon>
        <taxon>Myxococcales</taxon>
        <taxon>Cystobacterineae</taxon>
        <taxon>Myxococcaceae</taxon>
        <taxon>Pseudomyxococcus</taxon>
    </lineage>
</organism>
<accession>A0A0H4WVQ0</accession>
<dbReference type="EMBL" id="CP012109">
    <property type="protein sequence ID" value="AKQ65410.1"/>
    <property type="molecule type" value="Genomic_DNA"/>
</dbReference>
<sequence>MDRADALFPLKPDSPVGGSRRPAAGCWPTPVCGSRHPVFEVQHSLENAARRSQHQ</sequence>
<protein>
    <submittedName>
        <fullName evidence="2">Uncharacterized protein</fullName>
    </submittedName>
</protein>
<reference evidence="2 3" key="1">
    <citation type="journal article" date="2016" name="PLoS ONE">
        <title>Complete Genome Sequence and Comparative Genomics of a Novel Myxobacterium Myxococcus hansupus.</title>
        <authorList>
            <person name="Sharma G."/>
            <person name="Narwani T."/>
            <person name="Subramanian S."/>
        </authorList>
    </citation>
    <scope>NUCLEOTIDE SEQUENCE [LARGE SCALE GENOMIC DNA]</scope>
    <source>
        <strain evidence="3">mixupus</strain>
    </source>
</reference>